<dbReference type="HOGENOM" id="CLU_2060511_0_0_6"/>
<proteinExistence type="predicted"/>
<gene>
    <name evidence="1" type="ordered locus">VV1823</name>
</gene>
<protein>
    <submittedName>
        <fullName evidence="1">Uncharacterized protein</fullName>
    </submittedName>
</protein>
<evidence type="ECO:0000313" key="2">
    <source>
        <dbReference type="Proteomes" id="UP000002675"/>
    </source>
</evidence>
<dbReference type="KEGG" id="vvy:VV1823"/>
<organism evidence="1 2">
    <name type="scientific">Vibrio vulnificus (strain YJ016)</name>
    <dbReference type="NCBI Taxonomy" id="196600"/>
    <lineage>
        <taxon>Bacteria</taxon>
        <taxon>Pseudomonadati</taxon>
        <taxon>Pseudomonadota</taxon>
        <taxon>Gammaproteobacteria</taxon>
        <taxon>Vibrionales</taxon>
        <taxon>Vibrionaceae</taxon>
        <taxon>Vibrio</taxon>
    </lineage>
</organism>
<dbReference type="AlphaFoldDB" id="Q7MKH0"/>
<dbReference type="EMBL" id="BA000037">
    <property type="protein sequence ID" value="BAC94587.1"/>
    <property type="molecule type" value="Genomic_DNA"/>
</dbReference>
<evidence type="ECO:0000313" key="1">
    <source>
        <dbReference type="EMBL" id="BAC94587.1"/>
    </source>
</evidence>
<accession>Q7MKH0</accession>
<name>Q7MKH0_VIBVY</name>
<sequence>MVMEKSEALNIARSKFGLNATNRNSHFSKVNAGKDVWWIEVSIEKITDLNCPNLYFLLQKGSSIDVLDIPTEFLRESADGFRTRTDKKKNCMCFEIDIVSYKDVVGPKKLDLRRFLVSP</sequence>
<reference evidence="1 2" key="1">
    <citation type="journal article" date="2003" name="Genome Res.">
        <title>Comparative genome analysis of Vibrio vulnificus, a marine pathogen.</title>
        <authorList>
            <person name="Chen C.Y."/>
            <person name="Wu K.M."/>
            <person name="Chang Y.C."/>
            <person name="Chang C.H."/>
            <person name="Tsai H.C."/>
            <person name="Liao T.L."/>
            <person name="Liu Y.M."/>
            <person name="Chen H.J."/>
            <person name="Shen A.B."/>
            <person name="Li J.C."/>
            <person name="Su T.L."/>
            <person name="Shao C.P."/>
            <person name="Lee C.T."/>
            <person name="Hor L.I."/>
            <person name="Tsai S.F."/>
        </authorList>
    </citation>
    <scope>NUCLEOTIDE SEQUENCE [LARGE SCALE GENOMIC DNA]</scope>
    <source>
        <strain evidence="1 2">YJ016</strain>
    </source>
</reference>
<dbReference type="Proteomes" id="UP000002675">
    <property type="component" value="Chromosome I"/>
</dbReference>